<feature type="compositionally biased region" description="Basic and acidic residues" evidence="1">
    <location>
        <begin position="1"/>
        <end position="17"/>
    </location>
</feature>
<organism evidence="2 3">
    <name type="scientific">Mugilogobius chulae</name>
    <name type="common">yellowstripe goby</name>
    <dbReference type="NCBI Taxonomy" id="88201"/>
    <lineage>
        <taxon>Eukaryota</taxon>
        <taxon>Metazoa</taxon>
        <taxon>Chordata</taxon>
        <taxon>Craniata</taxon>
        <taxon>Vertebrata</taxon>
        <taxon>Euteleostomi</taxon>
        <taxon>Actinopterygii</taxon>
        <taxon>Neopterygii</taxon>
        <taxon>Teleostei</taxon>
        <taxon>Neoteleostei</taxon>
        <taxon>Acanthomorphata</taxon>
        <taxon>Gobiaria</taxon>
        <taxon>Gobiiformes</taxon>
        <taxon>Gobioidei</taxon>
        <taxon>Gobiidae</taxon>
        <taxon>Gobionellinae</taxon>
        <taxon>Mugilogobius</taxon>
    </lineage>
</organism>
<proteinExistence type="predicted"/>
<protein>
    <submittedName>
        <fullName evidence="2">Uncharacterized protein</fullName>
    </submittedName>
</protein>
<accession>A0AAW0MFD8</accession>
<feature type="region of interest" description="Disordered" evidence="1">
    <location>
        <begin position="1"/>
        <end position="75"/>
    </location>
</feature>
<evidence type="ECO:0000313" key="3">
    <source>
        <dbReference type="Proteomes" id="UP001460270"/>
    </source>
</evidence>
<dbReference type="Proteomes" id="UP001460270">
    <property type="component" value="Unassembled WGS sequence"/>
</dbReference>
<dbReference type="AlphaFoldDB" id="A0AAW0MFD8"/>
<feature type="compositionally biased region" description="Basic and acidic residues" evidence="1">
    <location>
        <begin position="33"/>
        <end position="49"/>
    </location>
</feature>
<keyword evidence="3" id="KW-1185">Reference proteome</keyword>
<name>A0AAW0MFD8_9GOBI</name>
<reference evidence="3" key="1">
    <citation type="submission" date="2024-04" db="EMBL/GenBank/DDBJ databases">
        <title>Salinicola lusitanus LLJ914,a marine bacterium isolated from the Okinawa Trough.</title>
        <authorList>
            <person name="Li J."/>
        </authorList>
    </citation>
    <scope>NUCLEOTIDE SEQUENCE [LARGE SCALE GENOMIC DNA]</scope>
</reference>
<gene>
    <name evidence="2" type="ORF">WMY93_030406</name>
</gene>
<dbReference type="EMBL" id="JBBPFD010000491">
    <property type="protein sequence ID" value="KAK7878570.1"/>
    <property type="molecule type" value="Genomic_DNA"/>
</dbReference>
<comment type="caution">
    <text evidence="2">The sequence shown here is derived from an EMBL/GenBank/DDBJ whole genome shotgun (WGS) entry which is preliminary data.</text>
</comment>
<evidence type="ECO:0000256" key="1">
    <source>
        <dbReference type="SAM" id="MobiDB-lite"/>
    </source>
</evidence>
<evidence type="ECO:0000313" key="2">
    <source>
        <dbReference type="EMBL" id="KAK7878570.1"/>
    </source>
</evidence>
<sequence>MRKSQVEGNRRGRDVNDKSPANHGCAGSTGRAPGKERRQAGGRSERRGEGVCVGPEAGGRGGVSQEKALSEERERGVPHFRVGLALLHRPQSGLSAPTACTPMNPRSSQISALPLLSLLASAPQKSGGKMKLYKEGEKSITQMDSWITGSGMLRR</sequence>